<gene>
    <name evidence="2" type="ORF">NC99_20760</name>
</gene>
<dbReference type="PANTHER" id="PTHR12110:SF41">
    <property type="entry name" value="INOSOSE DEHYDRATASE"/>
    <property type="match status" value="1"/>
</dbReference>
<name>A0A0L8V9V8_9BACT</name>
<dbReference type="PANTHER" id="PTHR12110">
    <property type="entry name" value="HYDROXYPYRUVATE ISOMERASE"/>
    <property type="match status" value="1"/>
</dbReference>
<dbReference type="Pfam" id="PF01261">
    <property type="entry name" value="AP_endonuc_2"/>
    <property type="match status" value="1"/>
</dbReference>
<proteinExistence type="predicted"/>
<dbReference type="PROSITE" id="PS51257">
    <property type="entry name" value="PROKAR_LIPOPROTEIN"/>
    <property type="match status" value="1"/>
</dbReference>
<dbReference type="InterPro" id="IPR013022">
    <property type="entry name" value="Xyl_isomerase-like_TIM-brl"/>
</dbReference>
<dbReference type="Gene3D" id="3.20.20.150">
    <property type="entry name" value="Divalent-metal-dependent TIM barrel enzymes"/>
    <property type="match status" value="1"/>
</dbReference>
<comment type="caution">
    <text evidence="2">The sequence shown here is derived from an EMBL/GenBank/DDBJ whole genome shotgun (WGS) entry which is preliminary data.</text>
</comment>
<reference evidence="3" key="1">
    <citation type="submission" date="2015-07" db="EMBL/GenBank/DDBJ databases">
        <title>Genome sequencing of Sunxiuqinia dokdonensis strain SK.</title>
        <authorList>
            <person name="Ahn S."/>
            <person name="Kim B.-C."/>
        </authorList>
    </citation>
    <scope>NUCLEOTIDE SEQUENCE [LARGE SCALE GENOMIC DNA]</scope>
    <source>
        <strain evidence="3">SK</strain>
    </source>
</reference>
<keyword evidence="2" id="KW-0413">Isomerase</keyword>
<accession>A0A0L8V9V8</accession>
<dbReference type="GO" id="GO:0016853">
    <property type="term" value="F:isomerase activity"/>
    <property type="evidence" value="ECO:0007669"/>
    <property type="project" value="UniProtKB-KW"/>
</dbReference>
<protein>
    <submittedName>
        <fullName evidence="2">Sugar phosphate isomerases/epimerase</fullName>
    </submittedName>
</protein>
<dbReference type="SUPFAM" id="SSF51658">
    <property type="entry name" value="Xylose isomerase-like"/>
    <property type="match status" value="1"/>
</dbReference>
<evidence type="ECO:0000259" key="1">
    <source>
        <dbReference type="Pfam" id="PF01261"/>
    </source>
</evidence>
<dbReference type="InterPro" id="IPR050312">
    <property type="entry name" value="IolE/XylAMocC-like"/>
</dbReference>
<evidence type="ECO:0000313" key="2">
    <source>
        <dbReference type="EMBL" id="KOH45214.1"/>
    </source>
</evidence>
<sequence length="284" mass="31479">MQAIQKSWAAIFLASFLVFAMFGFSSCTTEKKSTQPEIQNEVKFKLGVASYSLRKFDRNQTIAFTKKLGADYVAFKSFHLKLDATDDEIAEAVASCAQAGLNLYAGGVIYMTTEAEVDQAFEYAQKAGMKMIVGVPNHELLPYVESKVKTYDIQLAIHNHGPGDKLYPSAESAYVLIKDMDPRMGLCIDIGHTKRIGRSPSQDVRDYFDRVLDIHIKDVTAADHDGSTCEIGRGVIDHHRFLKDLVELGYDGVVALEYEKDGDDPFAGMAESMGYVKGILSTFK</sequence>
<dbReference type="OrthoDB" id="1117096at2"/>
<keyword evidence="3" id="KW-1185">Reference proteome</keyword>
<dbReference type="Proteomes" id="UP000036958">
    <property type="component" value="Unassembled WGS sequence"/>
</dbReference>
<dbReference type="InterPro" id="IPR036237">
    <property type="entry name" value="Xyl_isomerase-like_sf"/>
</dbReference>
<feature type="domain" description="Xylose isomerase-like TIM barrel" evidence="1">
    <location>
        <begin position="63"/>
        <end position="277"/>
    </location>
</feature>
<dbReference type="STRING" id="1409788.NC99_20760"/>
<dbReference type="EMBL" id="LGIA01000148">
    <property type="protein sequence ID" value="KOH45214.1"/>
    <property type="molecule type" value="Genomic_DNA"/>
</dbReference>
<organism evidence="2 3">
    <name type="scientific">Sunxiuqinia dokdonensis</name>
    <dbReference type="NCBI Taxonomy" id="1409788"/>
    <lineage>
        <taxon>Bacteria</taxon>
        <taxon>Pseudomonadati</taxon>
        <taxon>Bacteroidota</taxon>
        <taxon>Bacteroidia</taxon>
        <taxon>Marinilabiliales</taxon>
        <taxon>Prolixibacteraceae</taxon>
        <taxon>Sunxiuqinia</taxon>
    </lineage>
</organism>
<dbReference type="AlphaFoldDB" id="A0A0L8V9V8"/>
<evidence type="ECO:0000313" key="3">
    <source>
        <dbReference type="Proteomes" id="UP000036958"/>
    </source>
</evidence>
<dbReference type="RefSeq" id="WP_053182847.1">
    <property type="nucleotide sequence ID" value="NZ_LGIA01000148.1"/>
</dbReference>